<accession>A0A2I0KD72</accession>
<organism evidence="1 2">
    <name type="scientific">Punica granatum</name>
    <name type="common">Pomegranate</name>
    <dbReference type="NCBI Taxonomy" id="22663"/>
    <lineage>
        <taxon>Eukaryota</taxon>
        <taxon>Viridiplantae</taxon>
        <taxon>Streptophyta</taxon>
        <taxon>Embryophyta</taxon>
        <taxon>Tracheophyta</taxon>
        <taxon>Spermatophyta</taxon>
        <taxon>Magnoliopsida</taxon>
        <taxon>eudicotyledons</taxon>
        <taxon>Gunneridae</taxon>
        <taxon>Pentapetalae</taxon>
        <taxon>rosids</taxon>
        <taxon>malvids</taxon>
        <taxon>Myrtales</taxon>
        <taxon>Lythraceae</taxon>
        <taxon>Punica</taxon>
    </lineage>
</organism>
<name>A0A2I0KD72_PUNGR</name>
<dbReference type="EMBL" id="PGOL01000674">
    <property type="protein sequence ID" value="PKI66472.1"/>
    <property type="molecule type" value="Genomic_DNA"/>
</dbReference>
<proteinExistence type="predicted"/>
<gene>
    <name evidence="1" type="ORF">CRG98_013128</name>
</gene>
<comment type="caution">
    <text evidence="1">The sequence shown here is derived from an EMBL/GenBank/DDBJ whole genome shotgun (WGS) entry which is preliminary data.</text>
</comment>
<feature type="non-terminal residue" evidence="1">
    <location>
        <position position="1"/>
    </location>
</feature>
<evidence type="ECO:0000313" key="1">
    <source>
        <dbReference type="EMBL" id="PKI66472.1"/>
    </source>
</evidence>
<reference evidence="1 2" key="1">
    <citation type="submission" date="2017-11" db="EMBL/GenBank/DDBJ databases">
        <title>De-novo sequencing of pomegranate (Punica granatum L.) genome.</title>
        <authorList>
            <person name="Akparov Z."/>
            <person name="Amiraslanov A."/>
            <person name="Hajiyeva S."/>
            <person name="Abbasov M."/>
            <person name="Kaur K."/>
            <person name="Hamwieh A."/>
            <person name="Solovyev V."/>
            <person name="Salamov A."/>
            <person name="Braich B."/>
            <person name="Kosarev P."/>
            <person name="Mahmoud A."/>
            <person name="Hajiyev E."/>
            <person name="Babayeva S."/>
            <person name="Izzatullayeva V."/>
            <person name="Mammadov A."/>
            <person name="Mammadov A."/>
            <person name="Sharifova S."/>
            <person name="Ojaghi J."/>
            <person name="Eynullazada K."/>
            <person name="Bayramov B."/>
            <person name="Abdulazimova A."/>
            <person name="Shahmuradov I."/>
        </authorList>
    </citation>
    <scope>NUCLEOTIDE SEQUENCE [LARGE SCALE GENOMIC DNA]</scope>
    <source>
        <strain evidence="2">cv. AG2017</strain>
        <tissue evidence="1">Leaf</tissue>
    </source>
</reference>
<dbReference type="AlphaFoldDB" id="A0A2I0KD72"/>
<keyword evidence="2" id="KW-1185">Reference proteome</keyword>
<sequence>SQKEGTYPYSRTVFGAENCQRLSNVQDSLTSGVGALPVMILAGDPLAILHIVGAGAGLPAIPLIEVGAGLTHLIIAGVDHTLLTTVAAGPIHLAMIGGVITITVRGPTLVLALVGHQYTGRTGPVLDIATGIIRQMSGTINGPEAGTAQCLAATRLGGGTTPAATRQGRGGATLLVSLQGLGEAQGGVILAAPLQVQGGAQKGVVAQRVAVGVSLRAAVQGLLLGWFRDLSLLARLLLLLEHLGVSIKVR</sequence>
<dbReference type="Proteomes" id="UP000233551">
    <property type="component" value="Unassembled WGS sequence"/>
</dbReference>
<protein>
    <submittedName>
        <fullName evidence="1">Uncharacterized protein</fullName>
    </submittedName>
</protein>
<evidence type="ECO:0000313" key="2">
    <source>
        <dbReference type="Proteomes" id="UP000233551"/>
    </source>
</evidence>